<evidence type="ECO:0000256" key="4">
    <source>
        <dbReference type="ARBA" id="ARBA00022963"/>
    </source>
</evidence>
<organism evidence="9 10">
    <name type="scientific">Aquilegia coerulea</name>
    <name type="common">Rocky mountain columbine</name>
    <dbReference type="NCBI Taxonomy" id="218851"/>
    <lineage>
        <taxon>Eukaryota</taxon>
        <taxon>Viridiplantae</taxon>
        <taxon>Streptophyta</taxon>
        <taxon>Embryophyta</taxon>
        <taxon>Tracheophyta</taxon>
        <taxon>Spermatophyta</taxon>
        <taxon>Magnoliopsida</taxon>
        <taxon>Ranunculales</taxon>
        <taxon>Ranunculaceae</taxon>
        <taxon>Thalictroideae</taxon>
        <taxon>Aquilegia</taxon>
    </lineage>
</organism>
<evidence type="ECO:0000256" key="3">
    <source>
        <dbReference type="ARBA" id="ARBA00022821"/>
    </source>
</evidence>
<feature type="active site" description="Proton acceptor" evidence="6">
    <location>
        <position position="209"/>
    </location>
</feature>
<evidence type="ECO:0000313" key="10">
    <source>
        <dbReference type="Proteomes" id="UP000230069"/>
    </source>
</evidence>
<reference evidence="9 10" key="1">
    <citation type="submission" date="2017-09" db="EMBL/GenBank/DDBJ databases">
        <title>WGS assembly of Aquilegia coerulea Goldsmith.</title>
        <authorList>
            <person name="Hodges S."/>
            <person name="Kramer E."/>
            <person name="Nordborg M."/>
            <person name="Tomkins J."/>
            <person name="Borevitz J."/>
            <person name="Derieg N."/>
            <person name="Yan J."/>
            <person name="Mihaltcheva S."/>
            <person name="Hayes R.D."/>
            <person name="Rokhsar D."/>
        </authorList>
    </citation>
    <scope>NUCLEOTIDE SEQUENCE [LARGE SCALE GENOMIC DNA]</scope>
    <source>
        <strain evidence="10">cv. Goldsmith</strain>
    </source>
</reference>
<evidence type="ECO:0000259" key="8">
    <source>
        <dbReference type="PROSITE" id="PS51635"/>
    </source>
</evidence>
<dbReference type="Gene3D" id="3.40.1090.10">
    <property type="entry name" value="Cytosolic phospholipase A2 catalytic domain"/>
    <property type="match status" value="1"/>
</dbReference>
<dbReference type="GO" id="GO:0016042">
    <property type="term" value="P:lipid catabolic process"/>
    <property type="evidence" value="ECO:0007669"/>
    <property type="project" value="UniProtKB-UniRule"/>
</dbReference>
<feature type="short sequence motif" description="GXSXG" evidence="6">
    <location>
        <begin position="56"/>
        <end position="60"/>
    </location>
</feature>
<proteinExistence type="inferred from homology"/>
<dbReference type="AlphaFoldDB" id="A0A2G5EDH0"/>
<feature type="short sequence motif" description="DGA/G" evidence="6">
    <location>
        <begin position="209"/>
        <end position="211"/>
    </location>
</feature>
<feature type="domain" description="PNPLA" evidence="8">
    <location>
        <begin position="14"/>
        <end position="222"/>
    </location>
</feature>
<keyword evidence="4 6" id="KW-0442">Lipid degradation</keyword>
<dbReference type="PANTHER" id="PTHR32176:SF120">
    <property type="entry name" value="PATATIN"/>
    <property type="match status" value="1"/>
</dbReference>
<dbReference type="CDD" id="cd07214">
    <property type="entry name" value="Pat17_isozyme_like"/>
    <property type="match status" value="1"/>
</dbReference>
<protein>
    <recommendedName>
        <fullName evidence="7">Patatin</fullName>
        <ecNumber evidence="7">3.1.1.-</ecNumber>
    </recommendedName>
</protein>
<feature type="active site" description="Nucleophile" evidence="6">
    <location>
        <position position="58"/>
    </location>
</feature>
<dbReference type="InParanoid" id="A0A2G5EDH0"/>
<accession>A0A2G5EDH0</accession>
<keyword evidence="10" id="KW-1185">Reference proteome</keyword>
<dbReference type="EMBL" id="KZ305026">
    <property type="protein sequence ID" value="PIA53814.1"/>
    <property type="molecule type" value="Genomic_DNA"/>
</dbReference>
<keyword evidence="2 6" id="KW-0378">Hydrolase</keyword>
<comment type="domain">
    <text evidence="7">The nitrogen atoms of the two glycine residues in the GGXR motif define the oxyanion hole, and stabilize the oxyanion that forms during the nucleophilic attack by the catalytic serine during substrate cleavage.</text>
</comment>
<dbReference type="FunFam" id="3.40.1090.10:FF:000005">
    <property type="entry name" value="Patatin"/>
    <property type="match status" value="1"/>
</dbReference>
<evidence type="ECO:0000256" key="5">
    <source>
        <dbReference type="ARBA" id="ARBA00023098"/>
    </source>
</evidence>
<dbReference type="PROSITE" id="PS51635">
    <property type="entry name" value="PNPLA"/>
    <property type="match status" value="1"/>
</dbReference>
<dbReference type="SUPFAM" id="SSF52151">
    <property type="entry name" value="FabD/lysophospholipase-like"/>
    <property type="match status" value="1"/>
</dbReference>
<keyword evidence="5 6" id="KW-0443">Lipid metabolism</keyword>
<dbReference type="Proteomes" id="UP000230069">
    <property type="component" value="Unassembled WGS sequence"/>
</dbReference>
<gene>
    <name evidence="9" type="ORF">AQUCO_00900419v1</name>
</gene>
<dbReference type="PANTHER" id="PTHR32176">
    <property type="entry name" value="XYLOSE ISOMERASE"/>
    <property type="match status" value="1"/>
</dbReference>
<comment type="similarity">
    <text evidence="1 7">Belongs to the patatin family.</text>
</comment>
<evidence type="ECO:0000313" key="9">
    <source>
        <dbReference type="EMBL" id="PIA53814.1"/>
    </source>
</evidence>
<dbReference type="GO" id="GO:0006952">
    <property type="term" value="P:defense response"/>
    <property type="evidence" value="ECO:0007669"/>
    <property type="project" value="UniProtKB-KW"/>
</dbReference>
<dbReference type="EC" id="3.1.1.-" evidence="7"/>
<dbReference type="GO" id="GO:0004620">
    <property type="term" value="F:phospholipase activity"/>
    <property type="evidence" value="ECO:0007669"/>
    <property type="project" value="TreeGrafter"/>
</dbReference>
<keyword evidence="3" id="KW-0611">Plant defense</keyword>
<evidence type="ECO:0000256" key="6">
    <source>
        <dbReference type="PROSITE-ProRule" id="PRU01161"/>
    </source>
</evidence>
<dbReference type="InterPro" id="IPR016035">
    <property type="entry name" value="Acyl_Trfase/lysoPLipase"/>
</dbReference>
<dbReference type="GO" id="GO:0047372">
    <property type="term" value="F:monoacylglycerol lipase activity"/>
    <property type="evidence" value="ECO:0007669"/>
    <property type="project" value="TreeGrafter"/>
</dbReference>
<dbReference type="OrthoDB" id="1658288at2759"/>
<dbReference type="InterPro" id="IPR002641">
    <property type="entry name" value="PNPLA_dom"/>
</dbReference>
<name>A0A2G5EDH0_AQUCA</name>
<dbReference type="Pfam" id="PF01734">
    <property type="entry name" value="Patatin"/>
    <property type="match status" value="1"/>
</dbReference>
<evidence type="ECO:0000256" key="2">
    <source>
        <dbReference type="ARBA" id="ARBA00022801"/>
    </source>
</evidence>
<sequence>MARISPACNLVTMLSIDGGGIRGIIPGTTLAFLESKFQEHDGENARIADYFDLIAGTSTGGLVTTMLTAPNENNRPLFTAKDINNFYLENSPLIFPQTAKSMVWGPIRSFFGAIAGPKYNGKFLRSKVQELLGETRLHQTLTNVLIPAFDIKLLQPTMFTTHEAKINVLKNPLLSDICISTSAAPTYLPAHYFQIKDDNGNSRDFDLIDGGVAANNPSQLALSHISMELKMKNPKFYPIKPMDCSKYLVISLGTGIAQHEEKFNATLAAKWGMVQWLYNQGSPPLIDSFMQASSDVVDINMSILFQSLNSEKNYLRIQDDTLTGDAASVDIATTDNLLNLVKIGNELLKKPVTKMNLETGKHEELTGEGTNEEALSRFAKILCNERRKRQGKSLLS</sequence>
<evidence type="ECO:0000256" key="1">
    <source>
        <dbReference type="ARBA" id="ARBA00010240"/>
    </source>
</evidence>
<feature type="short sequence motif" description="GXGXXG" evidence="6">
    <location>
        <begin position="18"/>
        <end position="23"/>
    </location>
</feature>
<comment type="function">
    <text evidence="7">Lipolytic acyl hydrolase (LAH).</text>
</comment>
<evidence type="ECO:0000256" key="7">
    <source>
        <dbReference type="RuleBase" id="RU361262"/>
    </source>
</evidence>